<proteinExistence type="predicted"/>
<keyword evidence="3" id="KW-1185">Reference proteome</keyword>
<dbReference type="InterPro" id="IPR000847">
    <property type="entry name" value="LysR_HTH_N"/>
</dbReference>
<name>A0A6N7XND3_9ACTN</name>
<evidence type="ECO:0000313" key="3">
    <source>
        <dbReference type="Proteomes" id="UP000469325"/>
    </source>
</evidence>
<protein>
    <submittedName>
        <fullName evidence="2">LysR family transcriptional regulator</fullName>
    </submittedName>
</protein>
<comment type="caution">
    <text evidence="2">The sequence shown here is derived from an EMBL/GenBank/DDBJ whole genome shotgun (WGS) entry which is preliminary data.</text>
</comment>
<dbReference type="Proteomes" id="UP000469325">
    <property type="component" value="Unassembled WGS sequence"/>
</dbReference>
<dbReference type="GO" id="GO:0003700">
    <property type="term" value="F:DNA-binding transcription factor activity"/>
    <property type="evidence" value="ECO:0007669"/>
    <property type="project" value="InterPro"/>
</dbReference>
<feature type="domain" description="HTH lysR-type" evidence="1">
    <location>
        <begin position="17"/>
        <end position="60"/>
    </location>
</feature>
<dbReference type="Pfam" id="PF00126">
    <property type="entry name" value="HTH_1"/>
    <property type="match status" value="1"/>
</dbReference>
<dbReference type="EMBL" id="VUNC01000003">
    <property type="protein sequence ID" value="MST72464.1"/>
    <property type="molecule type" value="Genomic_DNA"/>
</dbReference>
<dbReference type="SUPFAM" id="SSF46785">
    <property type="entry name" value="Winged helix' DNA-binding domain"/>
    <property type="match status" value="1"/>
</dbReference>
<accession>A0A6N7XND3</accession>
<evidence type="ECO:0000313" key="2">
    <source>
        <dbReference type="EMBL" id="MST72464.1"/>
    </source>
</evidence>
<dbReference type="AlphaFoldDB" id="A0A6N7XND3"/>
<organism evidence="2 3">
    <name type="scientific">Olsenella porci</name>
    <dbReference type="NCBI Taxonomy" id="2652279"/>
    <lineage>
        <taxon>Bacteria</taxon>
        <taxon>Bacillati</taxon>
        <taxon>Actinomycetota</taxon>
        <taxon>Coriobacteriia</taxon>
        <taxon>Coriobacteriales</taxon>
        <taxon>Atopobiaceae</taxon>
        <taxon>Olsenella</taxon>
    </lineage>
</organism>
<dbReference type="RefSeq" id="WP_154434616.1">
    <property type="nucleotide sequence ID" value="NZ_VUNC01000003.1"/>
</dbReference>
<dbReference type="PROSITE" id="PS50931">
    <property type="entry name" value="HTH_LYSR"/>
    <property type="match status" value="1"/>
</dbReference>
<gene>
    <name evidence="2" type="ORF">FYJ68_05000</name>
</gene>
<dbReference type="InterPro" id="IPR036390">
    <property type="entry name" value="WH_DNA-bd_sf"/>
</dbReference>
<dbReference type="Gene3D" id="1.10.10.10">
    <property type="entry name" value="Winged helix-like DNA-binding domain superfamily/Winged helix DNA-binding domain"/>
    <property type="match status" value="1"/>
</dbReference>
<evidence type="ECO:0000259" key="1">
    <source>
        <dbReference type="PROSITE" id="PS50931"/>
    </source>
</evidence>
<reference evidence="2 3" key="1">
    <citation type="submission" date="2019-08" db="EMBL/GenBank/DDBJ databases">
        <title>In-depth cultivation of the pig gut microbiome towards novel bacterial diversity and tailored functional studies.</title>
        <authorList>
            <person name="Wylensek D."/>
            <person name="Hitch T.C.A."/>
            <person name="Clavel T."/>
        </authorList>
    </citation>
    <scope>NUCLEOTIDE SEQUENCE [LARGE SCALE GENOMIC DNA]</scope>
    <source>
        <strain evidence="2 3">CA-Schmier-601-WT-1</strain>
    </source>
</reference>
<sequence>MLTLYRSRPSLWEDGSMYNHQLDTFVYVAESGSFMRAARKLYISPAAVAKQMNLLEAHLGGKAVPQVTRGAHADPRGSELSAGLAAHHQLLEGRDCPRAGHKSLRWRNHPRGHLASDAFRILQEAPCARAPGKPTSEHTRDALLERTRGHTAEPPEHPHCGLSLL</sequence>
<dbReference type="InterPro" id="IPR036388">
    <property type="entry name" value="WH-like_DNA-bd_sf"/>
</dbReference>